<dbReference type="SUPFAM" id="SSF48452">
    <property type="entry name" value="TPR-like"/>
    <property type="match status" value="3"/>
</dbReference>
<accession>A2E0D1</accession>
<dbReference type="Proteomes" id="UP000001542">
    <property type="component" value="Unassembled WGS sequence"/>
</dbReference>
<keyword evidence="6" id="KW-1185">Reference proteome</keyword>
<dbReference type="KEGG" id="tva:4771918"/>
<protein>
    <submittedName>
        <fullName evidence="5">TPR Domain containing protein</fullName>
    </submittedName>
</protein>
<dbReference type="GO" id="GO:0006368">
    <property type="term" value="P:transcription elongation by RNA polymerase II"/>
    <property type="evidence" value="ECO:0000318"/>
    <property type="project" value="GO_Central"/>
</dbReference>
<dbReference type="InParanoid" id="A2E0D1"/>
<dbReference type="PROSITE" id="PS50005">
    <property type="entry name" value="TPR"/>
    <property type="match status" value="1"/>
</dbReference>
<dbReference type="VEuPathDB" id="TrichDB:TVAG_028840"/>
<dbReference type="InterPro" id="IPR031101">
    <property type="entry name" value="Ctr9"/>
</dbReference>
<dbReference type="InterPro" id="IPR011990">
    <property type="entry name" value="TPR-like_helical_dom_sf"/>
</dbReference>
<organism evidence="5 6">
    <name type="scientific">Trichomonas vaginalis (strain ATCC PRA-98 / G3)</name>
    <dbReference type="NCBI Taxonomy" id="412133"/>
    <lineage>
        <taxon>Eukaryota</taxon>
        <taxon>Metamonada</taxon>
        <taxon>Parabasalia</taxon>
        <taxon>Trichomonadida</taxon>
        <taxon>Trichomonadidae</taxon>
        <taxon>Trichomonas</taxon>
    </lineage>
</organism>
<keyword evidence="1" id="KW-0677">Repeat</keyword>
<evidence type="ECO:0000256" key="4">
    <source>
        <dbReference type="SAM" id="Coils"/>
    </source>
</evidence>
<dbReference type="Pfam" id="PF13181">
    <property type="entry name" value="TPR_8"/>
    <property type="match status" value="1"/>
</dbReference>
<dbReference type="SMR" id="A2E0D1"/>
<dbReference type="STRING" id="5722.A2E0D1"/>
<dbReference type="PANTHER" id="PTHR14027">
    <property type="entry name" value="RNA POLYMERASE-ASSOCIATED PROTEIN CTR9"/>
    <property type="match status" value="1"/>
</dbReference>
<evidence type="ECO:0000256" key="1">
    <source>
        <dbReference type="ARBA" id="ARBA00022737"/>
    </source>
</evidence>
<evidence type="ECO:0000256" key="3">
    <source>
        <dbReference type="PROSITE-ProRule" id="PRU00339"/>
    </source>
</evidence>
<dbReference type="PANTHER" id="PTHR14027:SF2">
    <property type="entry name" value="RNA POLYMERASE-ASSOCIATED PROTEIN CTR9 HOMOLOG"/>
    <property type="match status" value="1"/>
</dbReference>
<dbReference type="OrthoDB" id="343875at2759"/>
<dbReference type="RefSeq" id="XP_001326154.1">
    <property type="nucleotide sequence ID" value="XM_001326119.1"/>
</dbReference>
<reference evidence="5" key="1">
    <citation type="submission" date="2006-10" db="EMBL/GenBank/DDBJ databases">
        <authorList>
            <person name="Amadeo P."/>
            <person name="Zhao Q."/>
            <person name="Wortman J."/>
            <person name="Fraser-Liggett C."/>
            <person name="Carlton J."/>
        </authorList>
    </citation>
    <scope>NUCLEOTIDE SEQUENCE</scope>
    <source>
        <strain evidence="5">G3</strain>
    </source>
</reference>
<dbReference type="Gene3D" id="1.25.40.10">
    <property type="entry name" value="Tetratricopeptide repeat domain"/>
    <property type="match status" value="3"/>
</dbReference>
<dbReference type="VEuPathDB" id="TrichDB:TVAGG3_0556320"/>
<feature type="coiled-coil region" evidence="4">
    <location>
        <begin position="828"/>
        <end position="882"/>
    </location>
</feature>
<dbReference type="GO" id="GO:0006355">
    <property type="term" value="P:regulation of DNA-templated transcription"/>
    <property type="evidence" value="ECO:0007669"/>
    <property type="project" value="InterPro"/>
</dbReference>
<sequence length="903" mass="104241">MSDDLLRRSLPNESDRTFTLDQMIEYLTTPDVVNEVVSSMKSSGCQDTVTIEMVATALQHNGFHKEFVDFLTHFSQEKIKNIYIPRVHLSLYYLQNCLRSPNDSEADENRVEETIRQAWALDYRYFFIWLARCFFELYRGNLKTANDYYDTGLSLFEQSKRQQGSDKKSNEDQAINDITKIFNLVPFLSLANGLLQFAMGEYQGAFQEFKKLFNTSIPAFPLIRLAIGMCLEKLDKRDDAILAYKRCLEIDPTNLTVLIRLILLDKASLVQYYEAAKKVNSKSIALRILELQLRFENIKLQEKKKDKKFVKLAGALYEDIPKRQVEFKAEALFQLARYWHYTGKKTPEELIDYYQEVLNVYKDHLQAQFAISHLSVAIGKYKVAIDYLKPVIASYTTQFEPHFVLGMALAQAYKNDNKTDTANQAKAQLSEAIRLSQGKTFKDLYKVHSTLGWLCLKTLEYDSAYSNLKSSVALLEQNNMKPDDQTLTFLGISQFELEKYPEALKTFESVSNKSNAIVRFNIGRCMETLGRLKDAKEYYTKLTEDFPRFPEPYLRLGVISVAEKDYLTAEQYFKTVDEECPEQKIRAMLYLADLYLHSKPRVSMQYADEVRKLTTNIVPNSSSSNFSDGYLTANVYLANAYLIDSQKPNLQQSERLHNLDKATSFYHAALRGNKYCISAASGLALCWLLRGAAKDTIQYLRLVKENMERLPGPAECLANAYLTGGGIGSMDNNGRDPDQAAKEFEACNKEHYERTNTGLFAGAFQAYKASQKYDRCLEMAEYMIQLEPDRIMFRDFLANSLFKSVETNSSSHVTERSKLRVSMVDMWVSQLNRALELYELSKQEAQNDYKRIDYYNKYIERIKKIIKKCDILRKKAEENERERALKYAKSIPDLPDPDMSQRL</sequence>
<evidence type="ECO:0000313" key="6">
    <source>
        <dbReference type="Proteomes" id="UP000001542"/>
    </source>
</evidence>
<dbReference type="GO" id="GO:0016593">
    <property type="term" value="C:Cdc73/Paf1 complex"/>
    <property type="evidence" value="ECO:0000318"/>
    <property type="project" value="GO_Central"/>
</dbReference>
<proteinExistence type="predicted"/>
<dbReference type="EMBL" id="DS113278">
    <property type="protein sequence ID" value="EAY13931.1"/>
    <property type="molecule type" value="Genomic_DNA"/>
</dbReference>
<keyword evidence="2 3" id="KW-0802">TPR repeat</keyword>
<dbReference type="eggNOG" id="KOG2002">
    <property type="taxonomic scope" value="Eukaryota"/>
</dbReference>
<dbReference type="GO" id="GO:0000993">
    <property type="term" value="F:RNA polymerase II complex binding"/>
    <property type="evidence" value="ECO:0000318"/>
    <property type="project" value="GO_Central"/>
</dbReference>
<feature type="repeat" description="TPR" evidence="3">
    <location>
        <begin position="221"/>
        <end position="254"/>
    </location>
</feature>
<dbReference type="InterPro" id="IPR019734">
    <property type="entry name" value="TPR_rpt"/>
</dbReference>
<dbReference type="Pfam" id="PF13174">
    <property type="entry name" value="TPR_6"/>
    <property type="match status" value="1"/>
</dbReference>
<dbReference type="SMART" id="SM00028">
    <property type="entry name" value="TPR"/>
    <property type="match status" value="5"/>
</dbReference>
<reference evidence="5" key="2">
    <citation type="journal article" date="2007" name="Science">
        <title>Draft genome sequence of the sexually transmitted pathogen Trichomonas vaginalis.</title>
        <authorList>
            <person name="Carlton J.M."/>
            <person name="Hirt R.P."/>
            <person name="Silva J.C."/>
            <person name="Delcher A.L."/>
            <person name="Schatz M."/>
            <person name="Zhao Q."/>
            <person name="Wortman J.R."/>
            <person name="Bidwell S.L."/>
            <person name="Alsmark U.C.M."/>
            <person name="Besteiro S."/>
            <person name="Sicheritz-Ponten T."/>
            <person name="Noel C.J."/>
            <person name="Dacks J.B."/>
            <person name="Foster P.G."/>
            <person name="Simillion C."/>
            <person name="Van de Peer Y."/>
            <person name="Miranda-Saavedra D."/>
            <person name="Barton G.J."/>
            <person name="Westrop G.D."/>
            <person name="Mueller S."/>
            <person name="Dessi D."/>
            <person name="Fiori P.L."/>
            <person name="Ren Q."/>
            <person name="Paulsen I."/>
            <person name="Zhang H."/>
            <person name="Bastida-Corcuera F.D."/>
            <person name="Simoes-Barbosa A."/>
            <person name="Brown M.T."/>
            <person name="Hayes R.D."/>
            <person name="Mukherjee M."/>
            <person name="Okumura C.Y."/>
            <person name="Schneider R."/>
            <person name="Smith A.J."/>
            <person name="Vanacova S."/>
            <person name="Villalvazo M."/>
            <person name="Haas B.J."/>
            <person name="Pertea M."/>
            <person name="Feldblyum T.V."/>
            <person name="Utterback T.R."/>
            <person name="Shu C.L."/>
            <person name="Osoegawa K."/>
            <person name="de Jong P.J."/>
            <person name="Hrdy I."/>
            <person name="Horvathova L."/>
            <person name="Zubacova Z."/>
            <person name="Dolezal P."/>
            <person name="Malik S.B."/>
            <person name="Logsdon J.M. Jr."/>
            <person name="Henze K."/>
            <person name="Gupta A."/>
            <person name="Wang C.C."/>
            <person name="Dunne R.L."/>
            <person name="Upcroft J.A."/>
            <person name="Upcroft P."/>
            <person name="White O."/>
            <person name="Salzberg S.L."/>
            <person name="Tang P."/>
            <person name="Chiu C.-H."/>
            <person name="Lee Y.-S."/>
            <person name="Embley T.M."/>
            <person name="Coombs G.H."/>
            <person name="Mottram J.C."/>
            <person name="Tachezy J."/>
            <person name="Fraser-Liggett C.M."/>
            <person name="Johnson P.J."/>
        </authorList>
    </citation>
    <scope>NUCLEOTIDE SEQUENCE [LARGE SCALE GENOMIC DNA]</scope>
    <source>
        <strain evidence="5">G3</strain>
    </source>
</reference>
<evidence type="ECO:0000313" key="5">
    <source>
        <dbReference type="EMBL" id="EAY13931.1"/>
    </source>
</evidence>
<name>A2E0D1_TRIV3</name>
<keyword evidence="4" id="KW-0175">Coiled coil</keyword>
<dbReference type="AlphaFoldDB" id="A2E0D1"/>
<gene>
    <name evidence="5" type="ORF">TVAG_028840</name>
</gene>
<evidence type="ECO:0000256" key="2">
    <source>
        <dbReference type="ARBA" id="ARBA00022803"/>
    </source>
</evidence>